<keyword evidence="7" id="KW-1185">Reference proteome</keyword>
<evidence type="ECO:0000313" key="6">
    <source>
        <dbReference type="EMBL" id="MFC5719333.1"/>
    </source>
</evidence>
<keyword evidence="3" id="KW-0456">Lyase</keyword>
<evidence type="ECO:0000256" key="2">
    <source>
        <dbReference type="ARBA" id="ARBA00023145"/>
    </source>
</evidence>
<evidence type="ECO:0000256" key="3">
    <source>
        <dbReference type="ARBA" id="ARBA00023239"/>
    </source>
</evidence>
<dbReference type="InterPro" id="IPR003817">
    <property type="entry name" value="PS_Dcarbxylase"/>
</dbReference>
<dbReference type="PANTHER" id="PTHR10067">
    <property type="entry name" value="PHOSPHATIDYLSERINE DECARBOXYLASE"/>
    <property type="match status" value="1"/>
</dbReference>
<accession>A0ABW0YV96</accession>
<feature type="domain" description="L-tryptophan decarboxylase PsiD-like" evidence="5">
    <location>
        <begin position="52"/>
        <end position="175"/>
    </location>
</feature>
<dbReference type="RefSeq" id="WP_390314416.1">
    <property type="nucleotide sequence ID" value="NZ_JBHSPB010000002.1"/>
</dbReference>
<dbReference type="Proteomes" id="UP001596083">
    <property type="component" value="Unassembled WGS sequence"/>
</dbReference>
<evidence type="ECO:0000256" key="4">
    <source>
        <dbReference type="ARBA" id="ARBA00023317"/>
    </source>
</evidence>
<gene>
    <name evidence="6" type="ORF">ACFP1Z_03920</name>
</gene>
<keyword evidence="4" id="KW-0670">Pyruvate</keyword>
<evidence type="ECO:0000256" key="1">
    <source>
        <dbReference type="ARBA" id="ARBA00022793"/>
    </source>
</evidence>
<protein>
    <submittedName>
        <fullName evidence="6">Phophatidylserine decarboxylase associated domain-containing protein</fullName>
    </submittedName>
</protein>
<name>A0ABW0YV96_9ACTN</name>
<reference evidence="7" key="1">
    <citation type="journal article" date="2019" name="Int. J. Syst. Evol. Microbiol.">
        <title>The Global Catalogue of Microorganisms (GCM) 10K type strain sequencing project: providing services to taxonomists for standard genome sequencing and annotation.</title>
        <authorList>
            <consortium name="The Broad Institute Genomics Platform"/>
            <consortium name="The Broad Institute Genome Sequencing Center for Infectious Disease"/>
            <person name="Wu L."/>
            <person name="Ma J."/>
        </authorList>
    </citation>
    <scope>NUCLEOTIDE SEQUENCE [LARGE SCALE GENOMIC DNA]</scope>
    <source>
        <strain evidence="7">CGMCC 4.7304</strain>
    </source>
</reference>
<evidence type="ECO:0000313" key="7">
    <source>
        <dbReference type="Proteomes" id="UP001596083"/>
    </source>
</evidence>
<keyword evidence="2" id="KW-0865">Zymogen</keyword>
<dbReference type="Pfam" id="PF02666">
    <property type="entry name" value="PS_Dcarbxylase"/>
    <property type="match status" value="1"/>
</dbReference>
<sequence length="417" mass="46778">MSDAIPQAVLEARYQRSFGRLAGYLPEDREAVEEWLAGLVRTAADSTQDWSTAVKRLDALIQRDGTVRQYVTEMIEQVPVNCAGPADIPQLLACLDHIGRHAPQYAPKGKRNFFPMSALFVHMMETEAGEVAFRLTEFNNALRDILKEWCDHLDSPASRTVLDKDTGWLSRDAWREFRLDDFDIPDPHDEYGGFKCFNAFFHREIKPDKRPVDPSREGIVSPNDGKVYRYAQVTSPDDRFWLKAQSYSLTDMVRGRERARPFVGGWVFQSFLSGADYHRWRSPVAGTVSRVELVPALMFSETVRPDPTAGTYSQGYQASVNTRGLVFIDSDFGKQVCVMPIGITEISSVRFAEGLQGKRVEKGTELGWFSYGGSSMCVLFENGLIDRFTVPNNDPIEGDPDGGAPIKVNARIATANL</sequence>
<evidence type="ECO:0000259" key="5">
    <source>
        <dbReference type="Pfam" id="PF12588"/>
    </source>
</evidence>
<organism evidence="6 7">
    <name type="scientific">Streptomyces gamaensis</name>
    <dbReference type="NCBI Taxonomy" id="1763542"/>
    <lineage>
        <taxon>Bacteria</taxon>
        <taxon>Bacillati</taxon>
        <taxon>Actinomycetota</taxon>
        <taxon>Actinomycetes</taxon>
        <taxon>Kitasatosporales</taxon>
        <taxon>Streptomycetaceae</taxon>
        <taxon>Streptomyces</taxon>
    </lineage>
</organism>
<dbReference type="EMBL" id="JBHSPB010000002">
    <property type="protein sequence ID" value="MFC5719333.1"/>
    <property type="molecule type" value="Genomic_DNA"/>
</dbReference>
<dbReference type="InterPro" id="IPR022237">
    <property type="entry name" value="PsiD-like"/>
</dbReference>
<proteinExistence type="predicted"/>
<keyword evidence="1" id="KW-0210">Decarboxylase</keyword>
<comment type="caution">
    <text evidence="6">The sequence shown here is derived from an EMBL/GenBank/DDBJ whole genome shotgun (WGS) entry which is preliminary data.</text>
</comment>
<dbReference type="Pfam" id="PF12588">
    <property type="entry name" value="PSDC"/>
    <property type="match status" value="1"/>
</dbReference>
<dbReference type="PANTHER" id="PTHR10067:SF9">
    <property type="entry name" value="PHOSPHATIDYLSERINE DECARBOXYLASE FAMILY PROTEIN (AFU_ORTHOLOGUE AFUA_7G01730)"/>
    <property type="match status" value="1"/>
</dbReference>